<dbReference type="PANTHER" id="PTHR33018:SF34">
    <property type="entry name" value="OS02G0472350 PROTEIN"/>
    <property type="match status" value="1"/>
</dbReference>
<dbReference type="InterPro" id="IPR058352">
    <property type="entry name" value="DUF8039"/>
</dbReference>
<dbReference type="EMBL" id="JAUUTY010000007">
    <property type="protein sequence ID" value="KAK1609754.1"/>
    <property type="molecule type" value="Genomic_DNA"/>
</dbReference>
<accession>A0AAD8VKB1</accession>
<gene>
    <name evidence="3" type="ORF">QYE76_033427</name>
</gene>
<feature type="compositionally biased region" description="Basic and acidic residues" evidence="1">
    <location>
        <begin position="518"/>
        <end position="538"/>
    </location>
</feature>
<feature type="domain" description="DUF8039" evidence="2">
    <location>
        <begin position="574"/>
        <end position="628"/>
    </location>
</feature>
<feature type="region of interest" description="Disordered" evidence="1">
    <location>
        <begin position="492"/>
        <end position="567"/>
    </location>
</feature>
<dbReference type="AlphaFoldDB" id="A0AAD8VKB1"/>
<keyword evidence="4" id="KW-1185">Reference proteome</keyword>
<organism evidence="3 4">
    <name type="scientific">Lolium multiflorum</name>
    <name type="common">Italian ryegrass</name>
    <name type="synonym">Lolium perenne subsp. multiflorum</name>
    <dbReference type="NCBI Taxonomy" id="4521"/>
    <lineage>
        <taxon>Eukaryota</taxon>
        <taxon>Viridiplantae</taxon>
        <taxon>Streptophyta</taxon>
        <taxon>Embryophyta</taxon>
        <taxon>Tracheophyta</taxon>
        <taxon>Spermatophyta</taxon>
        <taxon>Magnoliopsida</taxon>
        <taxon>Liliopsida</taxon>
        <taxon>Poales</taxon>
        <taxon>Poaceae</taxon>
        <taxon>BOP clade</taxon>
        <taxon>Pooideae</taxon>
        <taxon>Poodae</taxon>
        <taxon>Poeae</taxon>
        <taxon>Poeae Chloroplast Group 2 (Poeae type)</taxon>
        <taxon>Loliodinae</taxon>
        <taxon>Loliinae</taxon>
        <taxon>Lolium</taxon>
    </lineage>
</organism>
<sequence>MNVTDDEQLYLLAKQPSSTISTFQGYEINGNTFYTFAQDKKSTNQNSGVRFDAEDGNGNKVTYYGYIEEIWELDYGPNFKVPLFRCKWFNLKDGVQVDPQYGMTTVDFKNLGPAPTPSPSRRRRAHAVAIFAAEPTRRAVAHAVAAPPKPPPSSQPHAPSLVAHAVASPFLLACRNPAKVSALPSTLLLPRERPPLYLLLRSRAPRHASRDQAETPTPTLRTETPRLPRPPPPSRHREGRRQTRRHADVALLTTYPPAASEGRPSSPPGCPLAVAANAPMAMPSKPPPRRPHRFPRQARVTVLRRHASPTLARRHAGVRCTLDLSMNSFVGPAPFAKGFAGSGKLPHLSLEGNNFSGPIPLSQTRLWLESLFPHTTTCSLAGGAVSCFCGYKSAIPKWTEFENKLMNAGITPQTWDWPERSKFWLFAHGAGLDPKTGLIVAKGKWKEKIEEIVPKLITAIEQVRKGEYIPDRENDELTLALGNPEHVGRVRARPGLTMKEAFPESADTYRSRSRKKKKDADELAELRTRVEALEKNQRAPDQQLFLQDPQADAAPSQRRSSVGSSHLDGCGGSYPVDYITEKTDCELHMLFRTASVKVAVGYVYPSEDGAMHHHMPIPPGCVRVGVDCFGF</sequence>
<protein>
    <recommendedName>
        <fullName evidence="2">DUF8039 domain-containing protein</fullName>
    </recommendedName>
</protein>
<dbReference type="PANTHER" id="PTHR33018">
    <property type="entry name" value="OS10G0338966 PROTEIN-RELATED"/>
    <property type="match status" value="1"/>
</dbReference>
<evidence type="ECO:0000313" key="3">
    <source>
        <dbReference type="EMBL" id="KAK1609754.1"/>
    </source>
</evidence>
<reference evidence="3" key="1">
    <citation type="submission" date="2023-07" db="EMBL/GenBank/DDBJ databases">
        <title>A chromosome-level genome assembly of Lolium multiflorum.</title>
        <authorList>
            <person name="Chen Y."/>
            <person name="Copetti D."/>
            <person name="Kolliker R."/>
            <person name="Studer B."/>
        </authorList>
    </citation>
    <scope>NUCLEOTIDE SEQUENCE</scope>
    <source>
        <strain evidence="3">02402/16</strain>
        <tissue evidence="3">Leaf</tissue>
    </source>
</reference>
<proteinExistence type="predicted"/>
<dbReference type="Proteomes" id="UP001231189">
    <property type="component" value="Unassembled WGS sequence"/>
</dbReference>
<comment type="caution">
    <text evidence="3">The sequence shown here is derived from an EMBL/GenBank/DDBJ whole genome shotgun (WGS) entry which is preliminary data.</text>
</comment>
<evidence type="ECO:0000256" key="1">
    <source>
        <dbReference type="SAM" id="MobiDB-lite"/>
    </source>
</evidence>
<feature type="region of interest" description="Disordered" evidence="1">
    <location>
        <begin position="201"/>
        <end position="293"/>
    </location>
</feature>
<evidence type="ECO:0000259" key="2">
    <source>
        <dbReference type="Pfam" id="PF26133"/>
    </source>
</evidence>
<dbReference type="Pfam" id="PF26133">
    <property type="entry name" value="DUF8039"/>
    <property type="match status" value="1"/>
</dbReference>
<evidence type="ECO:0000313" key="4">
    <source>
        <dbReference type="Proteomes" id="UP001231189"/>
    </source>
</evidence>
<name>A0AAD8VKB1_LOLMU</name>